<dbReference type="EMBL" id="MU864405">
    <property type="protein sequence ID" value="KAK4187289.1"/>
    <property type="molecule type" value="Genomic_DNA"/>
</dbReference>
<gene>
    <name evidence="3" type="ORF">QBC35DRAFT_235430</name>
</gene>
<feature type="compositionally biased region" description="Basic and acidic residues" evidence="2">
    <location>
        <begin position="90"/>
        <end position="99"/>
    </location>
</feature>
<evidence type="ECO:0000256" key="2">
    <source>
        <dbReference type="SAM" id="MobiDB-lite"/>
    </source>
</evidence>
<evidence type="ECO:0000256" key="1">
    <source>
        <dbReference type="SAM" id="Coils"/>
    </source>
</evidence>
<name>A0AAN6WSI3_9PEZI</name>
<protein>
    <submittedName>
        <fullName evidence="3">Uncharacterized protein</fullName>
    </submittedName>
</protein>
<feature type="region of interest" description="Disordered" evidence="2">
    <location>
        <begin position="1"/>
        <end position="32"/>
    </location>
</feature>
<accession>A0AAN6WSI3</accession>
<feature type="coiled-coil region" evidence="1">
    <location>
        <begin position="129"/>
        <end position="163"/>
    </location>
</feature>
<organism evidence="3 4">
    <name type="scientific">Podospora australis</name>
    <dbReference type="NCBI Taxonomy" id="1536484"/>
    <lineage>
        <taxon>Eukaryota</taxon>
        <taxon>Fungi</taxon>
        <taxon>Dikarya</taxon>
        <taxon>Ascomycota</taxon>
        <taxon>Pezizomycotina</taxon>
        <taxon>Sordariomycetes</taxon>
        <taxon>Sordariomycetidae</taxon>
        <taxon>Sordariales</taxon>
        <taxon>Podosporaceae</taxon>
        <taxon>Podospora</taxon>
    </lineage>
</organism>
<keyword evidence="1" id="KW-0175">Coiled coil</keyword>
<dbReference type="AlphaFoldDB" id="A0AAN6WSI3"/>
<reference evidence="3" key="2">
    <citation type="submission" date="2023-05" db="EMBL/GenBank/DDBJ databases">
        <authorList>
            <consortium name="Lawrence Berkeley National Laboratory"/>
            <person name="Steindorff A."/>
            <person name="Hensen N."/>
            <person name="Bonometti L."/>
            <person name="Westerberg I."/>
            <person name="Brannstrom I.O."/>
            <person name="Guillou S."/>
            <person name="Cros-Aarteil S."/>
            <person name="Calhoun S."/>
            <person name="Haridas S."/>
            <person name="Kuo A."/>
            <person name="Mondo S."/>
            <person name="Pangilinan J."/>
            <person name="Riley R."/>
            <person name="Labutti K."/>
            <person name="Andreopoulos B."/>
            <person name="Lipzen A."/>
            <person name="Chen C."/>
            <person name="Yanf M."/>
            <person name="Daum C."/>
            <person name="Ng V."/>
            <person name="Clum A."/>
            <person name="Ohm R."/>
            <person name="Martin F."/>
            <person name="Silar P."/>
            <person name="Natvig D."/>
            <person name="Lalanne C."/>
            <person name="Gautier V."/>
            <person name="Ament-Velasquez S.L."/>
            <person name="Kruys A."/>
            <person name="Hutchinson M.I."/>
            <person name="Powell A.J."/>
            <person name="Barry K."/>
            <person name="Miller A.N."/>
            <person name="Grigoriev I.V."/>
            <person name="Debuchy R."/>
            <person name="Gladieux P."/>
            <person name="Thoren M.H."/>
            <person name="Johannesson H."/>
        </authorList>
    </citation>
    <scope>NUCLEOTIDE SEQUENCE</scope>
    <source>
        <strain evidence="3">PSN309</strain>
    </source>
</reference>
<keyword evidence="4" id="KW-1185">Reference proteome</keyword>
<comment type="caution">
    <text evidence="3">The sequence shown here is derived from an EMBL/GenBank/DDBJ whole genome shotgun (WGS) entry which is preliminary data.</text>
</comment>
<evidence type="ECO:0000313" key="3">
    <source>
        <dbReference type="EMBL" id="KAK4187289.1"/>
    </source>
</evidence>
<reference evidence="3" key="1">
    <citation type="journal article" date="2023" name="Mol. Phylogenet. Evol.">
        <title>Genome-scale phylogeny and comparative genomics of the fungal order Sordariales.</title>
        <authorList>
            <person name="Hensen N."/>
            <person name="Bonometti L."/>
            <person name="Westerberg I."/>
            <person name="Brannstrom I.O."/>
            <person name="Guillou S."/>
            <person name="Cros-Aarteil S."/>
            <person name="Calhoun S."/>
            <person name="Haridas S."/>
            <person name="Kuo A."/>
            <person name="Mondo S."/>
            <person name="Pangilinan J."/>
            <person name="Riley R."/>
            <person name="LaButti K."/>
            <person name="Andreopoulos B."/>
            <person name="Lipzen A."/>
            <person name="Chen C."/>
            <person name="Yan M."/>
            <person name="Daum C."/>
            <person name="Ng V."/>
            <person name="Clum A."/>
            <person name="Steindorff A."/>
            <person name="Ohm R.A."/>
            <person name="Martin F."/>
            <person name="Silar P."/>
            <person name="Natvig D.O."/>
            <person name="Lalanne C."/>
            <person name="Gautier V."/>
            <person name="Ament-Velasquez S.L."/>
            <person name="Kruys A."/>
            <person name="Hutchinson M.I."/>
            <person name="Powell A.J."/>
            <person name="Barry K."/>
            <person name="Miller A.N."/>
            <person name="Grigoriev I.V."/>
            <person name="Debuchy R."/>
            <person name="Gladieux P."/>
            <person name="Hiltunen Thoren M."/>
            <person name="Johannesson H."/>
        </authorList>
    </citation>
    <scope>NUCLEOTIDE SEQUENCE</scope>
    <source>
        <strain evidence="3">PSN309</strain>
    </source>
</reference>
<evidence type="ECO:0000313" key="4">
    <source>
        <dbReference type="Proteomes" id="UP001302126"/>
    </source>
</evidence>
<sequence length="452" mass="50551">MATGGEPSVRTGCIGDDEYRGLLESNPPTQLQTGPFLEMPDIPRSTSEANLQAKLGEMEEERRRLLEHSRSLEKMLGQARRARSGNMSRAESHPDDCREHTRNLEGATRRYLQEIRDLKATSRGLREANDSSTRELVAARAEIQALRAQLANQEAQQGQLTATVRDQQDRLKKVSQHYCNAVAHTNLDGDVWEPLLARLYRCNAIAAHPLSQNNILSYTTWSIQEPWVKCRINGRRPFWSSAMPRVMLIALFGIAKSGNVGSSMYFSYIEALTRSLAMAHPAPIGSVVDVVHAVTEACAAMDPKHVAAMTSWMALLQLEDVIDTLWPGVVGRKARSNQLQSWSAECSSAIAELAWLVYAGQAPYSKSLFSRDQNHGILRQANSDHFLLFDLSKQRLWAVDGALCVPHHDLLQLEVQSPAAEGTMGNRSMVFQLNNWPQFESWMQRCGISKMQ</sequence>
<feature type="region of interest" description="Disordered" evidence="2">
    <location>
        <begin position="78"/>
        <end position="99"/>
    </location>
</feature>
<feature type="coiled-coil region" evidence="1">
    <location>
        <begin position="48"/>
        <end position="75"/>
    </location>
</feature>
<dbReference type="Proteomes" id="UP001302126">
    <property type="component" value="Unassembled WGS sequence"/>
</dbReference>
<proteinExistence type="predicted"/>